<dbReference type="OrthoDB" id="3682330at2759"/>
<accession>A0A6A5K3A2</accession>
<dbReference type="Proteomes" id="UP000800040">
    <property type="component" value="Unassembled WGS sequence"/>
</dbReference>
<dbReference type="AlphaFoldDB" id="A0A6A5K3A2"/>
<dbReference type="EMBL" id="ML975469">
    <property type="protein sequence ID" value="KAF1829077.1"/>
    <property type="molecule type" value="Genomic_DNA"/>
</dbReference>
<protein>
    <recommendedName>
        <fullName evidence="3">F-box domain-containing protein</fullName>
    </recommendedName>
</protein>
<evidence type="ECO:0000313" key="1">
    <source>
        <dbReference type="EMBL" id="KAF1829077.1"/>
    </source>
</evidence>
<gene>
    <name evidence="1" type="ORF">BDW02DRAFT_602868</name>
</gene>
<name>A0A6A5K3A2_9PLEO</name>
<sequence>MPSTKRSHNGELVSTTYYYLPPPLRSSTPAPALPSFSMLPTEIKVHILSLRLVYDRPVTPTLHTYYRHNYLLPLALTCKELHTIATEMYYSKNEFIAQVTKRSEGRRPHFFKYPNPAVGHWLRSLTVKLSFSRISRTDVRQSRVLQHALERAGKWTRKLRADSHSSHAHRYGLPYHGPHCIPDKTGLFDALVCNPASWQTYFENVDLKLVVEFDNQKCFRKNTATIMLLSNCVLWQSSVTEPLARTCLDEVAKKFTVNVRGMRCSNDPQSVCGGACADIMERLLRGQA</sequence>
<proteinExistence type="predicted"/>
<evidence type="ECO:0000313" key="2">
    <source>
        <dbReference type="Proteomes" id="UP000800040"/>
    </source>
</evidence>
<keyword evidence="2" id="KW-1185">Reference proteome</keyword>
<evidence type="ECO:0008006" key="3">
    <source>
        <dbReference type="Google" id="ProtNLM"/>
    </source>
</evidence>
<reference evidence="1" key="1">
    <citation type="submission" date="2020-01" db="EMBL/GenBank/DDBJ databases">
        <authorList>
            <consortium name="DOE Joint Genome Institute"/>
            <person name="Haridas S."/>
            <person name="Albert R."/>
            <person name="Binder M."/>
            <person name="Bloem J."/>
            <person name="Labutti K."/>
            <person name="Salamov A."/>
            <person name="Andreopoulos B."/>
            <person name="Baker S.E."/>
            <person name="Barry K."/>
            <person name="Bills G."/>
            <person name="Bluhm B.H."/>
            <person name="Cannon C."/>
            <person name="Castanera R."/>
            <person name="Culley D.E."/>
            <person name="Daum C."/>
            <person name="Ezra D."/>
            <person name="Gonzalez J.B."/>
            <person name="Henrissat B."/>
            <person name="Kuo A."/>
            <person name="Liang C."/>
            <person name="Lipzen A."/>
            <person name="Lutzoni F."/>
            <person name="Magnuson J."/>
            <person name="Mondo S."/>
            <person name="Nolan M."/>
            <person name="Ohm R."/>
            <person name="Pangilinan J."/>
            <person name="Park H.-J."/>
            <person name="Ramirez L."/>
            <person name="Alfaro M."/>
            <person name="Sun H."/>
            <person name="Tritt A."/>
            <person name="Yoshinaga Y."/>
            <person name="Zwiers L.-H."/>
            <person name="Turgeon B.G."/>
            <person name="Goodwin S.B."/>
            <person name="Spatafora J.W."/>
            <person name="Crous P.W."/>
            <person name="Grigoriev I.V."/>
        </authorList>
    </citation>
    <scope>NUCLEOTIDE SEQUENCE</scope>
    <source>
        <strain evidence="1">P77</strain>
    </source>
</reference>
<organism evidence="1 2">
    <name type="scientific">Decorospora gaudefroyi</name>
    <dbReference type="NCBI Taxonomy" id="184978"/>
    <lineage>
        <taxon>Eukaryota</taxon>
        <taxon>Fungi</taxon>
        <taxon>Dikarya</taxon>
        <taxon>Ascomycota</taxon>
        <taxon>Pezizomycotina</taxon>
        <taxon>Dothideomycetes</taxon>
        <taxon>Pleosporomycetidae</taxon>
        <taxon>Pleosporales</taxon>
        <taxon>Pleosporineae</taxon>
        <taxon>Pleosporaceae</taxon>
        <taxon>Decorospora</taxon>
    </lineage>
</organism>